<dbReference type="InterPro" id="IPR016162">
    <property type="entry name" value="Ald_DH_N"/>
</dbReference>
<dbReference type="PANTHER" id="PTHR43111">
    <property type="entry name" value="ALDEHYDE DEHYDROGENASE B-RELATED"/>
    <property type="match status" value="1"/>
</dbReference>
<evidence type="ECO:0000313" key="3">
    <source>
        <dbReference type="Proteomes" id="UP000012174"/>
    </source>
</evidence>
<dbReference type="eggNOG" id="KOG2456">
    <property type="taxonomic scope" value="Eukaryota"/>
</dbReference>
<dbReference type="HOGENOM" id="CLU_380359_0_0_1"/>
<gene>
    <name evidence="2" type="ORF">UCREL1_7046</name>
</gene>
<reference evidence="3" key="1">
    <citation type="journal article" date="2013" name="Genome Announc.">
        <title>Draft genome sequence of the grapevine dieback fungus Eutypa lata UCR-EL1.</title>
        <authorList>
            <person name="Blanco-Ulate B."/>
            <person name="Rolshausen P.E."/>
            <person name="Cantu D."/>
        </authorList>
    </citation>
    <scope>NUCLEOTIDE SEQUENCE [LARGE SCALE GENOMIC DNA]</scope>
    <source>
        <strain evidence="3">UCR-EL1</strain>
    </source>
</reference>
<dbReference type="STRING" id="1287681.M7TGV6"/>
<dbReference type="GO" id="GO:0008270">
    <property type="term" value="F:zinc ion binding"/>
    <property type="evidence" value="ECO:0007669"/>
    <property type="project" value="InterPro"/>
</dbReference>
<dbReference type="Gene3D" id="3.40.309.10">
    <property type="entry name" value="Aldehyde Dehydrogenase, Chain A, domain 2"/>
    <property type="match status" value="1"/>
</dbReference>
<dbReference type="InterPro" id="IPR016163">
    <property type="entry name" value="Ald_DH_C"/>
</dbReference>
<keyword evidence="3" id="KW-1185">Reference proteome</keyword>
<dbReference type="OMA" id="CHNAFFR"/>
<sequence length="728" mass="79687">MASEYVQDFPRLQETVTDGRLANVFFRREQLFQLQDALRRNEDDILDGILKDSGNTPAEALAELYMTASTLKSLHDQLKPNEELELEYRVANGQDAPATRVGVGIVVIVPQRHTFVYSALAPLCSAIAAGNCAVVVLEQTLHSLPSVISKLLRESLDPDIFEVVSTKMQNSNPNYTYVVQEGEGIDLGKTNVLQSPFNSLAVAVVDRTANIEEAAKMITNARMAFNGTSPYAPDIVLVNEFAKKDFMRAVIKESIEYLTEEKGEKTARPRPHTAKRGLEKQVEALEQNGLKTITSGFNGTIVEVEDRTVLAKLGKIRQKSLYILGFSSLEDAIETTNSLVSGSAAATYAFGNWKTCKYLLQFVNADVGFANLIPTELLVGPVAPRGHGVELSIRYPPKLFSVLRPMYAKKDALSSQLEEILDGNNRHPSLAASKLWEKLDLEKRGQVKLDLGYFERGALIGVTTFASPVLLGLGTVPPSIDQGAHWAAHDSDGIEVSTNAAPAKSPVAYVHPRKYADYALRPDLAGAARCLELLRGAGIAGVRPNDAFDWIHDTYLILIRMFPGGCPPTTIVSMNPRFDPHYHMRVGLALRPLRAEGYLLVGSGGAVHNLFRNVWDPMILHGDNFAQPTAPGHWALEFRQSVEDVMRGGGGPRLRRAVTRLVKHPLFRDAHATDDHFMAMCFAAGAAGAAEDEGAPGEFGAEDWELTNMCNSQYTIGSWDGYVSKIAA</sequence>
<dbReference type="Proteomes" id="UP000012174">
    <property type="component" value="Unassembled WGS sequence"/>
</dbReference>
<feature type="domain" description="Aldehyde dehydrogenase" evidence="1">
    <location>
        <begin position="27"/>
        <end position="167"/>
    </location>
</feature>
<dbReference type="EMBL" id="KB706742">
    <property type="protein sequence ID" value="EMR65970.1"/>
    <property type="molecule type" value="Genomic_DNA"/>
</dbReference>
<organism evidence="2 3">
    <name type="scientific">Eutypa lata (strain UCR-EL1)</name>
    <name type="common">Grapevine dieback disease fungus</name>
    <name type="synonym">Eutypa armeniacae</name>
    <dbReference type="NCBI Taxonomy" id="1287681"/>
    <lineage>
        <taxon>Eukaryota</taxon>
        <taxon>Fungi</taxon>
        <taxon>Dikarya</taxon>
        <taxon>Ascomycota</taxon>
        <taxon>Pezizomycotina</taxon>
        <taxon>Sordariomycetes</taxon>
        <taxon>Xylariomycetidae</taxon>
        <taxon>Xylariales</taxon>
        <taxon>Diatrypaceae</taxon>
        <taxon>Eutypa</taxon>
    </lineage>
</organism>
<dbReference type="KEGG" id="ela:UCREL1_7046"/>
<dbReference type="SUPFAM" id="SSF53213">
    <property type="entry name" value="LigB-like"/>
    <property type="match status" value="1"/>
</dbReference>
<dbReference type="GO" id="GO:0051213">
    <property type="term" value="F:dioxygenase activity"/>
    <property type="evidence" value="ECO:0007669"/>
    <property type="project" value="UniProtKB-KW"/>
</dbReference>
<keyword evidence="2" id="KW-0560">Oxidoreductase</keyword>
<dbReference type="OrthoDB" id="7396853at2759"/>
<name>M7TGV6_EUTLA</name>
<dbReference type="CDD" id="cd07363">
    <property type="entry name" value="45_DOPA_Dioxygenase"/>
    <property type="match status" value="1"/>
</dbReference>
<dbReference type="Gene3D" id="3.40.605.10">
    <property type="entry name" value="Aldehyde Dehydrogenase, Chain A, domain 1"/>
    <property type="match status" value="1"/>
</dbReference>
<dbReference type="InterPro" id="IPR014436">
    <property type="entry name" value="Extradiol_dOase_DODA"/>
</dbReference>
<dbReference type="Gene3D" id="3.40.830.10">
    <property type="entry name" value="LigB-like"/>
    <property type="match status" value="1"/>
</dbReference>
<dbReference type="GO" id="GO:0016620">
    <property type="term" value="F:oxidoreductase activity, acting on the aldehyde or oxo group of donors, NAD or NADP as acceptor"/>
    <property type="evidence" value="ECO:0007669"/>
    <property type="project" value="InterPro"/>
</dbReference>
<dbReference type="AlphaFoldDB" id="M7TGV6"/>
<keyword evidence="2" id="KW-0223">Dioxygenase</keyword>
<accession>M7TGV6</accession>
<evidence type="ECO:0000313" key="2">
    <source>
        <dbReference type="EMBL" id="EMR65970.1"/>
    </source>
</evidence>
<dbReference type="InterPro" id="IPR015590">
    <property type="entry name" value="Aldehyde_DH_dom"/>
</dbReference>
<protein>
    <submittedName>
        <fullName evidence="2">Putative aromatic ring-opening dioxygenase family protein</fullName>
    </submittedName>
</protein>
<dbReference type="Pfam" id="PF00171">
    <property type="entry name" value="Aldedh"/>
    <property type="match status" value="1"/>
</dbReference>
<evidence type="ECO:0000259" key="1">
    <source>
        <dbReference type="Pfam" id="PF00171"/>
    </source>
</evidence>
<dbReference type="SUPFAM" id="SSF53720">
    <property type="entry name" value="ALDH-like"/>
    <property type="match status" value="1"/>
</dbReference>
<dbReference type="PANTHER" id="PTHR43111:SF1">
    <property type="entry name" value="ALDEHYDE DEHYDROGENASE B-RELATED"/>
    <property type="match status" value="1"/>
</dbReference>
<dbReference type="InterPro" id="IPR016161">
    <property type="entry name" value="Ald_DH/histidinol_DH"/>
</dbReference>
<proteinExistence type="predicted"/>